<organism evidence="1 2">
    <name type="scientific">Fusarium oxysporum (strain Fo5176)</name>
    <name type="common">Fusarium vascular wilt</name>
    <dbReference type="NCBI Taxonomy" id="660025"/>
    <lineage>
        <taxon>Eukaryota</taxon>
        <taxon>Fungi</taxon>
        <taxon>Dikarya</taxon>
        <taxon>Ascomycota</taxon>
        <taxon>Pezizomycotina</taxon>
        <taxon>Sordariomycetes</taxon>
        <taxon>Hypocreomycetidae</taxon>
        <taxon>Hypocreales</taxon>
        <taxon>Nectriaceae</taxon>
        <taxon>Fusarium</taxon>
        <taxon>Fusarium oxysporum species complex</taxon>
    </lineage>
</organism>
<name>A0A0D2YJC5_FUSOF</name>
<dbReference type="Proteomes" id="UP000002489">
    <property type="component" value="Unassembled WGS sequence"/>
</dbReference>
<dbReference type="EnsemblFungi" id="FOXG_16640T0">
    <property type="protein sequence ID" value="FOXG_16640P0"/>
    <property type="gene ID" value="FOXG_16640"/>
</dbReference>
<dbReference type="AlphaFoldDB" id="A0A0D2YJC5"/>
<evidence type="ECO:0000313" key="1">
    <source>
        <dbReference type="EnsemblFungi" id="FOXG_16640P0"/>
    </source>
</evidence>
<reference evidence="1" key="2">
    <citation type="submission" date="2025-08" db="UniProtKB">
        <authorList>
            <consortium name="EnsemblFungi"/>
        </authorList>
    </citation>
    <scope>IDENTIFICATION</scope>
    <source>
        <strain evidence="1">4287 / CBS 123668 / FGSC 9935 / NRRL 34936</strain>
    </source>
</reference>
<evidence type="ECO:0000313" key="2">
    <source>
        <dbReference type="Proteomes" id="UP000002489"/>
    </source>
</evidence>
<sequence length="58" mass="6394">MFSTFLWSNEQGTTLPHNTLATITPQLAHEDAAVPVTSVLYTYCTCCDDCYLYTPCAA</sequence>
<reference evidence="2" key="1">
    <citation type="journal article" date="2012" name="Mol. Plant Microbe Interact.">
        <title>A highly conserved effector in Fusarium oxysporum is required for full virulence on Arabidopsis.</title>
        <authorList>
            <person name="Thatcher L.F."/>
            <person name="Gardiner D.M."/>
            <person name="Kazan K."/>
            <person name="Manners J."/>
        </authorList>
    </citation>
    <scope>NUCLEOTIDE SEQUENCE [LARGE SCALE GENOMIC DNA]</scope>
    <source>
        <strain evidence="2">Fo5176</strain>
    </source>
</reference>
<protein>
    <submittedName>
        <fullName evidence="1">Uncharacterized protein</fullName>
    </submittedName>
</protein>
<dbReference type="STRING" id="426428.A0A0D2YJC5"/>
<proteinExistence type="predicted"/>
<accession>A0A0D2YJC5</accession>